<evidence type="ECO:0000256" key="1">
    <source>
        <dbReference type="ARBA" id="ARBA00008563"/>
    </source>
</evidence>
<protein>
    <recommendedName>
        <fullName evidence="4">Large ribosomal subunit protein bL21</fullName>
    </recommendedName>
</protein>
<comment type="similarity">
    <text evidence="1 4 5">Belongs to the bacterial ribosomal protein bL21 family.</text>
</comment>
<comment type="caution">
    <text evidence="6">The sequence shown here is derived from an EMBL/GenBank/DDBJ whole genome shotgun (WGS) entry which is preliminary data.</text>
</comment>
<dbReference type="InterPro" id="IPR028909">
    <property type="entry name" value="bL21-like"/>
</dbReference>
<organism evidence="6 7">
    <name type="scientific">Agrobacterium arsenijevicii</name>
    <dbReference type="NCBI Taxonomy" id="1585697"/>
    <lineage>
        <taxon>Bacteria</taxon>
        <taxon>Pseudomonadati</taxon>
        <taxon>Pseudomonadota</taxon>
        <taxon>Alphaproteobacteria</taxon>
        <taxon>Hyphomicrobiales</taxon>
        <taxon>Rhizobiaceae</taxon>
        <taxon>Rhizobium/Agrobacterium group</taxon>
        <taxon>Agrobacterium</taxon>
    </lineage>
</organism>
<reference evidence="6 7" key="1">
    <citation type="submission" date="2014-12" db="EMBL/GenBank/DDBJ databases">
        <authorList>
            <person name="Kuzmanovic N."/>
            <person name="Pulawska J."/>
            <person name="Obradovic A."/>
        </authorList>
    </citation>
    <scope>NUCLEOTIDE SEQUENCE [LARGE SCALE GENOMIC DNA]</scope>
    <source>
        <strain evidence="6 7">KFB 330</strain>
    </source>
</reference>
<dbReference type="Pfam" id="PF00829">
    <property type="entry name" value="Ribosomal_L21p"/>
    <property type="match status" value="1"/>
</dbReference>
<dbReference type="NCBIfam" id="TIGR00061">
    <property type="entry name" value="L21"/>
    <property type="match status" value="1"/>
</dbReference>
<evidence type="ECO:0000313" key="7">
    <source>
        <dbReference type="Proteomes" id="UP000032564"/>
    </source>
</evidence>
<dbReference type="RefSeq" id="WP_045020364.1">
    <property type="nucleotide sequence ID" value="NZ_CP166104.1"/>
</dbReference>
<dbReference type="HAMAP" id="MF_01363">
    <property type="entry name" value="Ribosomal_bL21"/>
    <property type="match status" value="1"/>
</dbReference>
<gene>
    <name evidence="4" type="primary">rplU</name>
    <name evidence="6" type="ORF">RP75_16660</name>
</gene>
<sequence length="104" mass="11380">MFAVIKTGGKQYRVAADAVLTIEKLEAEAGATVEFTEVLVIGEGADAKFGAPFVKGAIVKAEVVEHNRGKKVIAFKKRRRQNSKRSRGHRQHHTVVRITDIVAA</sequence>
<accession>A0ABR5D5H3</accession>
<evidence type="ECO:0000313" key="6">
    <source>
        <dbReference type="EMBL" id="KJF72320.1"/>
    </source>
</evidence>
<comment type="subunit">
    <text evidence="4">Part of the 50S ribosomal subunit. Contacts protein L20.</text>
</comment>
<name>A0ABR5D5H3_9HYPH</name>
<keyword evidence="7" id="KW-1185">Reference proteome</keyword>
<dbReference type="GO" id="GO:0005840">
    <property type="term" value="C:ribosome"/>
    <property type="evidence" value="ECO:0007669"/>
    <property type="project" value="UniProtKB-KW"/>
</dbReference>
<comment type="function">
    <text evidence="4 5">This protein binds to 23S rRNA in the presence of protein L20.</text>
</comment>
<proteinExistence type="inferred from homology"/>
<keyword evidence="3 4" id="KW-0687">Ribonucleoprotein</keyword>
<dbReference type="InterPro" id="IPR036164">
    <property type="entry name" value="bL21-like_sf"/>
</dbReference>
<evidence type="ECO:0000256" key="2">
    <source>
        <dbReference type="ARBA" id="ARBA00022980"/>
    </source>
</evidence>
<evidence type="ECO:0000256" key="3">
    <source>
        <dbReference type="ARBA" id="ARBA00023274"/>
    </source>
</evidence>
<keyword evidence="2 4" id="KW-0689">Ribosomal protein</keyword>
<dbReference type="Proteomes" id="UP000032564">
    <property type="component" value="Unassembled WGS sequence"/>
</dbReference>
<dbReference type="PANTHER" id="PTHR21349">
    <property type="entry name" value="50S RIBOSOMAL PROTEIN L21"/>
    <property type="match status" value="1"/>
</dbReference>
<keyword evidence="4 5" id="KW-0699">rRNA-binding</keyword>
<evidence type="ECO:0000256" key="5">
    <source>
        <dbReference type="RuleBase" id="RU000562"/>
    </source>
</evidence>
<keyword evidence="4 5" id="KW-0694">RNA-binding</keyword>
<dbReference type="SUPFAM" id="SSF141091">
    <property type="entry name" value="L21p-like"/>
    <property type="match status" value="1"/>
</dbReference>
<evidence type="ECO:0000256" key="4">
    <source>
        <dbReference type="HAMAP-Rule" id="MF_01363"/>
    </source>
</evidence>
<dbReference type="InterPro" id="IPR001787">
    <property type="entry name" value="Ribosomal_bL21"/>
</dbReference>
<dbReference type="EMBL" id="JWIT01000010">
    <property type="protein sequence ID" value="KJF72320.1"/>
    <property type="molecule type" value="Genomic_DNA"/>
</dbReference>
<dbReference type="PANTHER" id="PTHR21349:SF0">
    <property type="entry name" value="LARGE RIBOSOMAL SUBUNIT PROTEIN BL21M"/>
    <property type="match status" value="1"/>
</dbReference>